<feature type="region of interest" description="Disordered" evidence="1">
    <location>
        <begin position="176"/>
        <end position="196"/>
    </location>
</feature>
<sequence>MSRKLLLLSAGLLLTVALAHEGEAQPGCLTRAYQYCCSKAIECFDYYTGIQEERDIAEERKACANAKLICDGVAAGGQILDACLESQHKKVKNRFKFDQACIRQLHVEEMKDITHRHQKMDAEAEAACIKNIIDKQIERDLEDIEKGCEAKDKELKAAREQLKRKYLQEKQLLEKEQEEQDHLMTEERINDESSQKERKMRTTMLGAGIGLTALTAASLMHSKQIVIERQRSTAKAVHLGMGAAASVALVTRFIRNRKAPVDEAQMPPIKTRRPTSSASVPVLGIILGVTGVCLFLLVVVVAIVLHKRK</sequence>
<evidence type="ECO:0000256" key="3">
    <source>
        <dbReference type="SAM" id="SignalP"/>
    </source>
</evidence>
<gene>
    <name evidence="4" type="ORF">PBRA_003286</name>
    <name evidence="5" type="ORF">PLBR_LOCUS6856</name>
</gene>
<reference evidence="5 7" key="2">
    <citation type="submission" date="2018-03" db="EMBL/GenBank/DDBJ databases">
        <authorList>
            <person name="Fogelqvist J."/>
        </authorList>
    </citation>
    <scope>NUCLEOTIDE SEQUENCE [LARGE SCALE GENOMIC DNA]</scope>
</reference>
<evidence type="ECO:0000256" key="2">
    <source>
        <dbReference type="SAM" id="Phobius"/>
    </source>
</evidence>
<geneLocation type="mitochondrion" evidence="5"/>
<dbReference type="AlphaFoldDB" id="A0A0G4J8L6"/>
<keyword evidence="2" id="KW-1133">Transmembrane helix</keyword>
<dbReference type="EMBL" id="CDSF01000155">
    <property type="protein sequence ID" value="CEP03679.1"/>
    <property type="molecule type" value="Genomic_DNA"/>
</dbReference>
<accession>A0A0G4J8L6</accession>
<dbReference type="Proteomes" id="UP000039324">
    <property type="component" value="Unassembled WGS sequence"/>
</dbReference>
<dbReference type="Proteomes" id="UP000290189">
    <property type="component" value="Unassembled WGS sequence"/>
</dbReference>
<dbReference type="EMBL" id="OVEO01000012">
    <property type="protein sequence ID" value="SPQ99641.1"/>
    <property type="molecule type" value="Genomic_DNA"/>
</dbReference>
<organism evidence="4 6">
    <name type="scientific">Plasmodiophora brassicae</name>
    <name type="common">Clubroot disease agent</name>
    <dbReference type="NCBI Taxonomy" id="37360"/>
    <lineage>
        <taxon>Eukaryota</taxon>
        <taxon>Sar</taxon>
        <taxon>Rhizaria</taxon>
        <taxon>Endomyxa</taxon>
        <taxon>Phytomyxea</taxon>
        <taxon>Plasmodiophorida</taxon>
        <taxon>Plasmodiophoridae</taxon>
        <taxon>Plasmodiophora</taxon>
    </lineage>
</organism>
<keyword evidence="6" id="KW-1185">Reference proteome</keyword>
<reference evidence="4 6" key="1">
    <citation type="submission" date="2015-02" db="EMBL/GenBank/DDBJ databases">
        <authorList>
            <person name="Chooi Y.-H."/>
        </authorList>
    </citation>
    <scope>NUCLEOTIDE SEQUENCE [LARGE SCALE GENOMIC DNA]</scope>
    <source>
        <strain evidence="4">E3</strain>
    </source>
</reference>
<keyword evidence="5" id="KW-0496">Mitochondrion</keyword>
<name>A0A0G4J8L6_PLABS</name>
<keyword evidence="2" id="KW-0472">Membrane</keyword>
<feature type="transmembrane region" description="Helical" evidence="2">
    <location>
        <begin position="282"/>
        <end position="305"/>
    </location>
</feature>
<evidence type="ECO:0000313" key="5">
    <source>
        <dbReference type="EMBL" id="SPQ99641.1"/>
    </source>
</evidence>
<keyword evidence="3" id="KW-0732">Signal</keyword>
<feature type="chain" id="PRO_5033223899" evidence="3">
    <location>
        <begin position="20"/>
        <end position="309"/>
    </location>
</feature>
<feature type="signal peptide" evidence="3">
    <location>
        <begin position="1"/>
        <end position="19"/>
    </location>
</feature>
<evidence type="ECO:0000313" key="7">
    <source>
        <dbReference type="Proteomes" id="UP000290189"/>
    </source>
</evidence>
<evidence type="ECO:0000256" key="1">
    <source>
        <dbReference type="SAM" id="MobiDB-lite"/>
    </source>
</evidence>
<protein>
    <submittedName>
        <fullName evidence="4">Uncharacterized protein</fullName>
    </submittedName>
</protein>
<evidence type="ECO:0000313" key="6">
    <source>
        <dbReference type="Proteomes" id="UP000039324"/>
    </source>
</evidence>
<keyword evidence="2" id="KW-0812">Transmembrane</keyword>
<evidence type="ECO:0000313" key="4">
    <source>
        <dbReference type="EMBL" id="CEP03679.1"/>
    </source>
</evidence>
<proteinExistence type="predicted"/>